<dbReference type="InterPro" id="IPR020471">
    <property type="entry name" value="AKR"/>
</dbReference>
<protein>
    <submittedName>
        <fullName evidence="3">Aldo/keto reductase</fullName>
    </submittedName>
</protein>
<keyword evidence="4" id="KW-1185">Reference proteome</keyword>
<gene>
    <name evidence="3" type="ORF">Aco03nite_070270</name>
</gene>
<organism evidence="3 4">
    <name type="scientific">Actinoplanes couchii</name>
    <dbReference type="NCBI Taxonomy" id="403638"/>
    <lineage>
        <taxon>Bacteria</taxon>
        <taxon>Bacillati</taxon>
        <taxon>Actinomycetota</taxon>
        <taxon>Actinomycetes</taxon>
        <taxon>Micromonosporales</taxon>
        <taxon>Micromonosporaceae</taxon>
        <taxon>Actinoplanes</taxon>
    </lineage>
</organism>
<dbReference type="PANTHER" id="PTHR43364">
    <property type="entry name" value="NADH-SPECIFIC METHYLGLYOXAL REDUCTASE-RELATED"/>
    <property type="match status" value="1"/>
</dbReference>
<dbReference type="Gene3D" id="3.20.20.100">
    <property type="entry name" value="NADP-dependent oxidoreductase domain"/>
    <property type="match status" value="1"/>
</dbReference>
<dbReference type="InterPro" id="IPR036812">
    <property type="entry name" value="NAD(P)_OxRdtase_dom_sf"/>
</dbReference>
<dbReference type="Pfam" id="PF00248">
    <property type="entry name" value="Aldo_ket_red"/>
    <property type="match status" value="1"/>
</dbReference>
<dbReference type="EMBL" id="BOMG01000086">
    <property type="protein sequence ID" value="GID58623.1"/>
    <property type="molecule type" value="Genomic_DNA"/>
</dbReference>
<evidence type="ECO:0000256" key="1">
    <source>
        <dbReference type="ARBA" id="ARBA00023002"/>
    </source>
</evidence>
<proteinExistence type="predicted"/>
<dbReference type="PRINTS" id="PR00069">
    <property type="entry name" value="ALDKETRDTASE"/>
</dbReference>
<dbReference type="PANTHER" id="PTHR43364:SF4">
    <property type="entry name" value="NAD(P)-LINKED OXIDOREDUCTASE SUPERFAMILY PROTEIN"/>
    <property type="match status" value="1"/>
</dbReference>
<evidence type="ECO:0000313" key="3">
    <source>
        <dbReference type="EMBL" id="GID58623.1"/>
    </source>
</evidence>
<name>A0ABQ3XJF3_9ACTN</name>
<feature type="domain" description="NADP-dependent oxidoreductase" evidence="2">
    <location>
        <begin position="15"/>
        <end position="313"/>
    </location>
</feature>
<evidence type="ECO:0000313" key="4">
    <source>
        <dbReference type="Proteomes" id="UP000612282"/>
    </source>
</evidence>
<dbReference type="SUPFAM" id="SSF51430">
    <property type="entry name" value="NAD(P)-linked oxidoreductase"/>
    <property type="match status" value="1"/>
</dbReference>
<accession>A0ABQ3XJF3</accession>
<dbReference type="InterPro" id="IPR050523">
    <property type="entry name" value="AKR_Detox_Biosynth"/>
</dbReference>
<sequence>MQLRTLGTTGIKVSPLALGAMNFGAWGNPDHEDSTRIIHRALEAGINLIDTADIYSFGESEEIIGKAIAGRRDDVVLATKFANPLRQAPNQGGTSRRYIKQAVEDSLRRLGTDRIDLYQVHRPDYSTGLDDTLSALSDLVRDGKVLAVGSSTFPASLVVEAQWVAEKRGHHRFTTEQSPYSLLSRGIETELLPATQQYGMGVLVWSPLANGWLSGKYRKGVAKPEQNRALDPSLYDLSTPINQRKLEAADALGALADEVGVSLVHLALAFVIRHPGVTSALVGPRTMQHLETQLGAADYVIPDDVLDRIDEIVAPGTTINTAEDYAAPHPRFADKAQRRR</sequence>
<dbReference type="Proteomes" id="UP000612282">
    <property type="component" value="Unassembled WGS sequence"/>
</dbReference>
<comment type="caution">
    <text evidence="3">The sequence shown here is derived from an EMBL/GenBank/DDBJ whole genome shotgun (WGS) entry which is preliminary data.</text>
</comment>
<keyword evidence="1" id="KW-0560">Oxidoreductase</keyword>
<evidence type="ECO:0000259" key="2">
    <source>
        <dbReference type="Pfam" id="PF00248"/>
    </source>
</evidence>
<dbReference type="InterPro" id="IPR023210">
    <property type="entry name" value="NADP_OxRdtase_dom"/>
</dbReference>
<dbReference type="RefSeq" id="WP_203803233.1">
    <property type="nucleotide sequence ID" value="NZ_BAAAQE010000013.1"/>
</dbReference>
<reference evidence="3 4" key="1">
    <citation type="submission" date="2021-01" db="EMBL/GenBank/DDBJ databases">
        <title>Whole genome shotgun sequence of Actinoplanes couchii NBRC 106145.</title>
        <authorList>
            <person name="Komaki H."/>
            <person name="Tamura T."/>
        </authorList>
    </citation>
    <scope>NUCLEOTIDE SEQUENCE [LARGE SCALE GENOMIC DNA]</scope>
    <source>
        <strain evidence="3 4">NBRC 106145</strain>
    </source>
</reference>